<dbReference type="Gene3D" id="3.10.450.530">
    <property type="entry name" value="Ribonuclease toxin, BrnT, of type II toxin-antitoxin system"/>
    <property type="match status" value="1"/>
</dbReference>
<dbReference type="Pfam" id="PF04365">
    <property type="entry name" value="BrnT_toxin"/>
    <property type="match status" value="1"/>
</dbReference>
<protein>
    <submittedName>
        <fullName evidence="1">BrnT family toxin</fullName>
    </submittedName>
</protein>
<proteinExistence type="predicted"/>
<name>A0A3E0MBR2_9CHRO</name>
<sequence length="92" mass="10835">MKYEWDQDKSDANLEKHGLSFEDAPLVFGGKCVTFEDSRFVYGEIRYITLGKLKGRVVLIVHTPRSNKTRIISMRKANNREQKIYQKRLEEN</sequence>
<reference evidence="1 2" key="1">
    <citation type="submission" date="2017-10" db="EMBL/GenBank/DDBJ databases">
        <title>A large-scale comparative metagenomic study reveals the eutrophication-driven functional interactions in six Microcystis-epibionts communities.</title>
        <authorList>
            <person name="Li Q."/>
            <person name="Lin F."/>
        </authorList>
    </citation>
    <scope>NUCLEOTIDE SEQUENCE [LARGE SCALE GENOMIC DNA]</scope>
    <source>
        <strain evidence="1">TW10</strain>
    </source>
</reference>
<dbReference type="Proteomes" id="UP000257002">
    <property type="component" value="Unassembled WGS sequence"/>
</dbReference>
<evidence type="ECO:0000313" key="1">
    <source>
        <dbReference type="EMBL" id="REJ57066.1"/>
    </source>
</evidence>
<accession>A0A3E0MBR2</accession>
<dbReference type="EMBL" id="QQWD01000002">
    <property type="protein sequence ID" value="REJ57066.1"/>
    <property type="molecule type" value="Genomic_DNA"/>
</dbReference>
<organism evidence="1 2">
    <name type="scientific">Microcystis wesenbergii TW10</name>
    <dbReference type="NCBI Taxonomy" id="2060474"/>
    <lineage>
        <taxon>Bacteria</taxon>
        <taxon>Bacillati</taxon>
        <taxon>Cyanobacteriota</taxon>
        <taxon>Cyanophyceae</taxon>
        <taxon>Oscillatoriophycideae</taxon>
        <taxon>Chroococcales</taxon>
        <taxon>Microcystaceae</taxon>
        <taxon>Microcystis</taxon>
    </lineage>
</organism>
<dbReference type="AlphaFoldDB" id="A0A3E0MBR2"/>
<evidence type="ECO:0000313" key="2">
    <source>
        <dbReference type="Proteomes" id="UP000257002"/>
    </source>
</evidence>
<dbReference type="InterPro" id="IPR007460">
    <property type="entry name" value="BrnT_toxin"/>
</dbReference>
<dbReference type="InterPro" id="IPR038573">
    <property type="entry name" value="BrnT_sf"/>
</dbReference>
<gene>
    <name evidence="1" type="ORF">DWQ51_02705</name>
</gene>
<comment type="caution">
    <text evidence="1">The sequence shown here is derived from an EMBL/GenBank/DDBJ whole genome shotgun (WGS) entry which is preliminary data.</text>
</comment>